<dbReference type="SUPFAM" id="SSF109910">
    <property type="entry name" value="YgfY-like"/>
    <property type="match status" value="1"/>
</dbReference>
<dbReference type="PANTHER" id="PTHR12469">
    <property type="entry name" value="PROTEIN EMI5 HOMOLOG, MITOCHONDRIAL"/>
    <property type="match status" value="1"/>
</dbReference>
<evidence type="ECO:0000256" key="2">
    <source>
        <dbReference type="ARBA" id="ARBA00019418"/>
    </source>
</evidence>
<proteinExistence type="inferred from homology"/>
<dbReference type="GO" id="GO:0006099">
    <property type="term" value="P:tricarboxylic acid cycle"/>
    <property type="evidence" value="ECO:0007669"/>
    <property type="project" value="TreeGrafter"/>
</dbReference>
<gene>
    <name evidence="4" type="ORF">EJC49_10900</name>
</gene>
<dbReference type="Proteomes" id="UP000278398">
    <property type="component" value="Unassembled WGS sequence"/>
</dbReference>
<dbReference type="PANTHER" id="PTHR12469:SF2">
    <property type="entry name" value="SUCCINATE DEHYDROGENASE ASSEMBLY FACTOR 2, MITOCHONDRIAL"/>
    <property type="match status" value="1"/>
</dbReference>
<evidence type="ECO:0000313" key="4">
    <source>
        <dbReference type="EMBL" id="RST86481.1"/>
    </source>
</evidence>
<dbReference type="Pfam" id="PF03937">
    <property type="entry name" value="Sdh5"/>
    <property type="match status" value="1"/>
</dbReference>
<evidence type="ECO:0000256" key="3">
    <source>
        <dbReference type="ARBA" id="ARBA00023186"/>
    </source>
</evidence>
<dbReference type="InterPro" id="IPR036714">
    <property type="entry name" value="SDH_sf"/>
</dbReference>
<reference evidence="4 5" key="1">
    <citation type="submission" date="2018-12" db="EMBL/GenBank/DDBJ databases">
        <title>Mesorhizobium carbonis sp. nov., isolated from coal mine water.</title>
        <authorList>
            <person name="Xin W."/>
            <person name="Xu Z."/>
            <person name="Xiang F."/>
            <person name="Zhang J."/>
            <person name="Xi L."/>
            <person name="Liu J."/>
        </authorList>
    </citation>
    <scope>NUCLEOTIDE SEQUENCE [LARGE SCALE GENOMIC DNA]</scope>
    <source>
        <strain evidence="4 5">B2.3</strain>
    </source>
</reference>
<organism evidence="4 5">
    <name type="scientific">Aquibium carbonis</name>
    <dbReference type="NCBI Taxonomy" id="2495581"/>
    <lineage>
        <taxon>Bacteria</taxon>
        <taxon>Pseudomonadati</taxon>
        <taxon>Pseudomonadota</taxon>
        <taxon>Alphaproteobacteria</taxon>
        <taxon>Hyphomicrobiales</taxon>
        <taxon>Phyllobacteriaceae</taxon>
        <taxon>Aquibium</taxon>
    </lineage>
</organism>
<evidence type="ECO:0000313" key="5">
    <source>
        <dbReference type="Proteomes" id="UP000278398"/>
    </source>
</evidence>
<keyword evidence="3" id="KW-0143">Chaperone</keyword>
<comment type="similarity">
    <text evidence="1">Belongs to the SdhE FAD assembly factor family.</text>
</comment>
<dbReference type="Gene3D" id="1.10.150.250">
    <property type="entry name" value="Flavinator of succinate dehydrogenase"/>
    <property type="match status" value="1"/>
</dbReference>
<evidence type="ECO:0000256" key="1">
    <source>
        <dbReference type="ARBA" id="ARBA00008571"/>
    </source>
</evidence>
<dbReference type="InterPro" id="IPR005631">
    <property type="entry name" value="SDH"/>
</dbReference>
<name>A0A3R9YT43_9HYPH</name>
<dbReference type="EMBL" id="RWKW01000035">
    <property type="protein sequence ID" value="RST86481.1"/>
    <property type="molecule type" value="Genomic_DNA"/>
</dbReference>
<accession>A0A3R9YT43</accession>
<comment type="caution">
    <text evidence="4">The sequence shown here is derived from an EMBL/GenBank/DDBJ whole genome shotgun (WGS) entry which is preliminary data.</text>
</comment>
<dbReference type="OrthoDB" id="9807264at2"/>
<protein>
    <recommendedName>
        <fullName evidence="2">FAD assembly factor SdhE</fullName>
    </recommendedName>
</protein>
<sequence>MRIRTRRATTGTMISSGTLSIRRKKALYRAQHRGMREMDLLLGTFAAASLDQMSAAELDEFEGLLDILDADFLKWLTGEEPVPARHDTDLFRRIRAFRQVMPF</sequence>
<keyword evidence="5" id="KW-1185">Reference proteome</keyword>
<dbReference type="AlphaFoldDB" id="A0A3R9YT43"/>